<dbReference type="OrthoDB" id="8831167at2759"/>
<proteinExistence type="predicted"/>
<gene>
    <name evidence="2" type="ORF">F7725_014639</name>
</gene>
<keyword evidence="3" id="KW-1185">Reference proteome</keyword>
<keyword evidence="1" id="KW-0472">Membrane</keyword>
<keyword evidence="1" id="KW-1133">Transmembrane helix</keyword>
<dbReference type="EMBL" id="JAAKFY010000008">
    <property type="protein sequence ID" value="KAF3853951.1"/>
    <property type="molecule type" value="Genomic_DNA"/>
</dbReference>
<evidence type="ECO:0000313" key="2">
    <source>
        <dbReference type="EMBL" id="KAF3853951.1"/>
    </source>
</evidence>
<accession>A0A7J5YYS6</accession>
<name>A0A7J5YYS6_DISMA</name>
<comment type="caution">
    <text evidence="2">The sequence shown here is derived from an EMBL/GenBank/DDBJ whole genome shotgun (WGS) entry which is preliminary data.</text>
</comment>
<sequence length="77" mass="9172">MTHHQLSAVKRLTKPFLFGTLIVGLGTAFFNRHKFFEDLEELKAQERERNEAKRREIMERRMRQIEEVAEKKRGGIS</sequence>
<keyword evidence="1" id="KW-0812">Transmembrane</keyword>
<feature type="transmembrane region" description="Helical" evidence="1">
    <location>
        <begin position="12"/>
        <end position="30"/>
    </location>
</feature>
<evidence type="ECO:0000256" key="1">
    <source>
        <dbReference type="SAM" id="Phobius"/>
    </source>
</evidence>
<reference evidence="2 3" key="1">
    <citation type="submission" date="2020-03" db="EMBL/GenBank/DDBJ databases">
        <title>Dissostichus mawsoni Genome sequencing and assembly.</title>
        <authorList>
            <person name="Park H."/>
        </authorList>
    </citation>
    <scope>NUCLEOTIDE SEQUENCE [LARGE SCALE GENOMIC DNA]</scope>
    <source>
        <strain evidence="2">DM0001</strain>
        <tissue evidence="2">Muscle</tissue>
    </source>
</reference>
<dbReference type="AlphaFoldDB" id="A0A7J5YYS6"/>
<organism evidence="2 3">
    <name type="scientific">Dissostichus mawsoni</name>
    <name type="common">Antarctic cod</name>
    <dbReference type="NCBI Taxonomy" id="36200"/>
    <lineage>
        <taxon>Eukaryota</taxon>
        <taxon>Metazoa</taxon>
        <taxon>Chordata</taxon>
        <taxon>Craniata</taxon>
        <taxon>Vertebrata</taxon>
        <taxon>Euteleostomi</taxon>
        <taxon>Actinopterygii</taxon>
        <taxon>Neopterygii</taxon>
        <taxon>Teleostei</taxon>
        <taxon>Neoteleostei</taxon>
        <taxon>Acanthomorphata</taxon>
        <taxon>Eupercaria</taxon>
        <taxon>Perciformes</taxon>
        <taxon>Notothenioidei</taxon>
        <taxon>Nototheniidae</taxon>
        <taxon>Dissostichus</taxon>
    </lineage>
</organism>
<protein>
    <submittedName>
        <fullName evidence="2">Uncharacterized protein</fullName>
    </submittedName>
</protein>
<evidence type="ECO:0000313" key="3">
    <source>
        <dbReference type="Proteomes" id="UP000518266"/>
    </source>
</evidence>
<dbReference type="Proteomes" id="UP000518266">
    <property type="component" value="Unassembled WGS sequence"/>
</dbReference>